<dbReference type="AlphaFoldDB" id="A0A9Q8WP11"/>
<evidence type="ECO:0000313" key="2">
    <source>
        <dbReference type="Proteomes" id="UP000830671"/>
    </source>
</evidence>
<keyword evidence="2" id="KW-1185">Reference proteome</keyword>
<dbReference type="Proteomes" id="UP000830671">
    <property type="component" value="Chromosome 9"/>
</dbReference>
<dbReference type="EMBL" id="CP019481">
    <property type="protein sequence ID" value="UQC90713.1"/>
    <property type="molecule type" value="Genomic_DNA"/>
</dbReference>
<dbReference type="KEGG" id="clup:CLUP02_16243"/>
<sequence length="78" mass="9008">MKAAETRERKRFRTHSLMAKRDTQRVRMGGLDDGRLSAPCGRIRAVADSLVKTHPSPRREREKQPSASWRDFIGFDLL</sequence>
<reference evidence="1" key="1">
    <citation type="journal article" date="2021" name="Mol. Plant Microbe Interact.">
        <title>Complete Genome Sequence of the Plant-Pathogenic Fungus Colletotrichum lupini.</title>
        <authorList>
            <person name="Baroncelli R."/>
            <person name="Pensec F."/>
            <person name="Da Lio D."/>
            <person name="Boufleur T."/>
            <person name="Vicente I."/>
            <person name="Sarrocco S."/>
            <person name="Picot A."/>
            <person name="Baraldi E."/>
            <person name="Sukno S."/>
            <person name="Thon M."/>
            <person name="Le Floch G."/>
        </authorList>
    </citation>
    <scope>NUCLEOTIDE SEQUENCE</scope>
    <source>
        <strain evidence="1">IMI 504893</strain>
    </source>
</reference>
<evidence type="ECO:0000313" key="1">
    <source>
        <dbReference type="EMBL" id="UQC90713.1"/>
    </source>
</evidence>
<accession>A0A9Q8WP11</accession>
<name>A0A9Q8WP11_9PEZI</name>
<organism evidence="1 2">
    <name type="scientific">Colletotrichum lupini</name>
    <dbReference type="NCBI Taxonomy" id="145971"/>
    <lineage>
        <taxon>Eukaryota</taxon>
        <taxon>Fungi</taxon>
        <taxon>Dikarya</taxon>
        <taxon>Ascomycota</taxon>
        <taxon>Pezizomycotina</taxon>
        <taxon>Sordariomycetes</taxon>
        <taxon>Hypocreomycetidae</taxon>
        <taxon>Glomerellales</taxon>
        <taxon>Glomerellaceae</taxon>
        <taxon>Colletotrichum</taxon>
        <taxon>Colletotrichum acutatum species complex</taxon>
    </lineage>
</organism>
<proteinExistence type="predicted"/>
<dbReference type="GeneID" id="73350177"/>
<gene>
    <name evidence="1" type="ORF">CLUP02_16243</name>
</gene>
<protein>
    <submittedName>
        <fullName evidence="1">Uncharacterized protein</fullName>
    </submittedName>
</protein>
<dbReference type="RefSeq" id="XP_049152314.1">
    <property type="nucleotide sequence ID" value="XM_049295167.1"/>
</dbReference>